<dbReference type="Proteomes" id="UP000295129">
    <property type="component" value="Unassembled WGS sequence"/>
</dbReference>
<evidence type="ECO:0000256" key="8">
    <source>
        <dbReference type="ARBA" id="ARBA00023159"/>
    </source>
</evidence>
<evidence type="ECO:0000256" key="7">
    <source>
        <dbReference type="ARBA" id="ARBA00023125"/>
    </source>
</evidence>
<keyword evidence="3" id="KW-0678">Repressor</keyword>
<evidence type="ECO:0000313" key="12">
    <source>
        <dbReference type="EMBL" id="TDN50053.1"/>
    </source>
</evidence>
<dbReference type="AlphaFoldDB" id="A0A4R6DXP2"/>
<evidence type="ECO:0000256" key="4">
    <source>
        <dbReference type="ARBA" id="ARBA00022723"/>
    </source>
</evidence>
<dbReference type="GO" id="GO:0003700">
    <property type="term" value="F:DNA-binding transcription factor activity"/>
    <property type="evidence" value="ECO:0007669"/>
    <property type="project" value="InterPro"/>
</dbReference>
<proteinExistence type="predicted"/>
<dbReference type="PROSITE" id="PS50937">
    <property type="entry name" value="HTH_MERR_2"/>
    <property type="match status" value="1"/>
</dbReference>
<gene>
    <name evidence="12" type="ORF">C7389_110147</name>
</gene>
<dbReference type="PRINTS" id="PR00040">
    <property type="entry name" value="HTHMERR"/>
</dbReference>
<evidence type="ECO:0000256" key="9">
    <source>
        <dbReference type="ARBA" id="ARBA00023163"/>
    </source>
</evidence>
<name>A0A4R6DXP2_9RHOO</name>
<evidence type="ECO:0000256" key="3">
    <source>
        <dbReference type="ARBA" id="ARBA00022491"/>
    </source>
</evidence>
<dbReference type="Gene3D" id="1.10.1660.10">
    <property type="match status" value="1"/>
</dbReference>
<evidence type="ECO:0000256" key="5">
    <source>
        <dbReference type="ARBA" id="ARBA00022914"/>
    </source>
</evidence>
<comment type="function">
    <text evidence="10">Mediates the mercuric-dependent induction of mercury resistance operon. In the absence of mercury MerR represses transcription by binding tightly to the mer operator region; when mercury is present the dimeric complex binds a single ion and becomes a potent transcriptional activator, while remaining bound to the mer site.</text>
</comment>
<feature type="domain" description="HTH merR-type" evidence="11">
    <location>
        <begin position="7"/>
        <end position="76"/>
    </location>
</feature>
<evidence type="ECO:0000313" key="13">
    <source>
        <dbReference type="Proteomes" id="UP000295129"/>
    </source>
</evidence>
<dbReference type="PANTHER" id="PTHR30204:SF69">
    <property type="entry name" value="MERR-FAMILY TRANSCRIPTIONAL REGULATOR"/>
    <property type="match status" value="1"/>
</dbReference>
<keyword evidence="13" id="KW-1185">Reference proteome</keyword>
<dbReference type="InterPro" id="IPR009061">
    <property type="entry name" value="DNA-bd_dom_put_sf"/>
</dbReference>
<comment type="caution">
    <text evidence="12">The sequence shown here is derived from an EMBL/GenBank/DDBJ whole genome shotgun (WGS) entry which is preliminary data.</text>
</comment>
<reference evidence="12 13" key="1">
    <citation type="submission" date="2019-03" db="EMBL/GenBank/DDBJ databases">
        <title>Genomic Encyclopedia of Type Strains, Phase IV (KMG-IV): sequencing the most valuable type-strain genomes for metagenomic binning, comparative biology and taxonomic classification.</title>
        <authorList>
            <person name="Goeker M."/>
        </authorList>
    </citation>
    <scope>NUCLEOTIDE SEQUENCE [LARGE SCALE GENOMIC DNA]</scope>
    <source>
        <strain evidence="12 13">DSM 12121</strain>
    </source>
</reference>
<keyword evidence="5" id="KW-0476">Mercury</keyword>
<dbReference type="PANTHER" id="PTHR30204">
    <property type="entry name" value="REDOX-CYCLING DRUG-SENSING TRANSCRIPTIONAL ACTIVATOR SOXR"/>
    <property type="match status" value="1"/>
</dbReference>
<keyword evidence="7" id="KW-0238">DNA-binding</keyword>
<keyword evidence="6" id="KW-0805">Transcription regulation</keyword>
<organism evidence="12 13">
    <name type="scientific">Azoarcus indigens</name>
    <dbReference type="NCBI Taxonomy" id="29545"/>
    <lineage>
        <taxon>Bacteria</taxon>
        <taxon>Pseudomonadati</taxon>
        <taxon>Pseudomonadota</taxon>
        <taxon>Betaproteobacteria</taxon>
        <taxon>Rhodocyclales</taxon>
        <taxon>Zoogloeaceae</taxon>
        <taxon>Azoarcus</taxon>
    </lineage>
</organism>
<dbReference type="InterPro" id="IPR047057">
    <property type="entry name" value="MerR_fam"/>
</dbReference>
<keyword evidence="9" id="KW-0804">Transcription</keyword>
<dbReference type="PROSITE" id="PS00552">
    <property type="entry name" value="HTH_MERR_1"/>
    <property type="match status" value="1"/>
</dbReference>
<evidence type="ECO:0000256" key="1">
    <source>
        <dbReference type="ARBA" id="ARBA00017146"/>
    </source>
</evidence>
<accession>A0A4R6DXP2</accession>
<dbReference type="EMBL" id="SNVV01000010">
    <property type="protein sequence ID" value="TDN50053.1"/>
    <property type="molecule type" value="Genomic_DNA"/>
</dbReference>
<dbReference type="GO" id="GO:0003677">
    <property type="term" value="F:DNA binding"/>
    <property type="evidence" value="ECO:0007669"/>
    <property type="project" value="UniProtKB-KW"/>
</dbReference>
<dbReference type="SMART" id="SM00422">
    <property type="entry name" value="HTH_MERR"/>
    <property type="match status" value="1"/>
</dbReference>
<dbReference type="GO" id="GO:0046689">
    <property type="term" value="P:response to mercury ion"/>
    <property type="evidence" value="ECO:0007669"/>
    <property type="project" value="UniProtKB-KW"/>
</dbReference>
<dbReference type="OrthoDB" id="9808480at2"/>
<protein>
    <recommendedName>
        <fullName evidence="1">Mercuric resistance operon regulatory protein</fullName>
    </recommendedName>
</protein>
<dbReference type="SUPFAM" id="SSF46955">
    <property type="entry name" value="Putative DNA-binding domain"/>
    <property type="match status" value="1"/>
</dbReference>
<dbReference type="InterPro" id="IPR000551">
    <property type="entry name" value="MerR-type_HTH_dom"/>
</dbReference>
<dbReference type="CDD" id="cd04783">
    <property type="entry name" value="HTH_MerR1"/>
    <property type="match status" value="1"/>
</dbReference>
<keyword evidence="8" id="KW-0010">Activator</keyword>
<dbReference type="RefSeq" id="WP_133592139.1">
    <property type="nucleotide sequence ID" value="NZ_SNVV01000010.1"/>
</dbReference>
<keyword evidence="4" id="KW-0479">Metal-binding</keyword>
<dbReference type="GO" id="GO:0045340">
    <property type="term" value="F:mercury ion binding"/>
    <property type="evidence" value="ECO:0007669"/>
    <property type="project" value="InterPro"/>
</dbReference>
<evidence type="ECO:0000259" key="11">
    <source>
        <dbReference type="PROSITE" id="PS50937"/>
    </source>
</evidence>
<keyword evidence="2" id="KW-0475">Mercuric resistance</keyword>
<evidence type="ECO:0000256" key="6">
    <source>
        <dbReference type="ARBA" id="ARBA00023015"/>
    </source>
</evidence>
<evidence type="ECO:0000256" key="2">
    <source>
        <dbReference type="ARBA" id="ARBA00022466"/>
    </source>
</evidence>
<sequence>MAAPSPSYTIGTLARAAQVNVETIRYYQRRGLLPQPEAVGGGYRTYSETELARLRAIKRAQHLGFSLEEIETLLSLNEETDRVKARTLAQDKVSLIDARIAQLQEMRNALAELVDCCRHGDTAAPCPILRALSA</sequence>
<dbReference type="InterPro" id="IPR011794">
    <property type="entry name" value="MerR"/>
</dbReference>
<evidence type="ECO:0000256" key="10">
    <source>
        <dbReference type="ARBA" id="ARBA00024874"/>
    </source>
</evidence>
<dbReference type="Pfam" id="PF13411">
    <property type="entry name" value="MerR_1"/>
    <property type="match status" value="1"/>
</dbReference>